<feature type="domain" description="Peptidase C1A papain C-terminal" evidence="1">
    <location>
        <begin position="3"/>
        <end position="52"/>
    </location>
</feature>
<sequence>MPMNHGVAVMGYGTDSKLGQDYILVQNSVGTNWGENGFFRLPLGEDICKIQQIWNFIDVHM</sequence>
<reference evidence="2 3" key="1">
    <citation type="submission" date="2024-11" db="EMBL/GenBank/DDBJ databases">
        <title>Adaptive evolution of stress response genes in parasites aligns with host niche diversity.</title>
        <authorList>
            <person name="Hahn C."/>
            <person name="Resl P."/>
        </authorList>
    </citation>
    <scope>NUCLEOTIDE SEQUENCE [LARGE SCALE GENOMIC DNA]</scope>
    <source>
        <strain evidence="2">EGGRZ-B1_66</strain>
        <tissue evidence="2">Body</tissue>
    </source>
</reference>
<dbReference type="InterPro" id="IPR038765">
    <property type="entry name" value="Papain-like_cys_pep_sf"/>
</dbReference>
<comment type="caution">
    <text evidence="2">The sequence shown here is derived from an EMBL/GenBank/DDBJ whole genome shotgun (WGS) entry which is preliminary data.</text>
</comment>
<name>A0ABD2PST7_9PLAT</name>
<dbReference type="Gene3D" id="2.40.50.170">
    <property type="entry name" value="Cysteine proteinases. Chain C"/>
    <property type="match status" value="1"/>
</dbReference>
<keyword evidence="3" id="KW-1185">Reference proteome</keyword>
<dbReference type="InterPro" id="IPR000668">
    <property type="entry name" value="Peptidase_C1A_C"/>
</dbReference>
<dbReference type="AlphaFoldDB" id="A0ABD2PST7"/>
<organism evidence="2 3">
    <name type="scientific">Cichlidogyrus casuarinus</name>
    <dbReference type="NCBI Taxonomy" id="1844966"/>
    <lineage>
        <taxon>Eukaryota</taxon>
        <taxon>Metazoa</taxon>
        <taxon>Spiralia</taxon>
        <taxon>Lophotrochozoa</taxon>
        <taxon>Platyhelminthes</taxon>
        <taxon>Monogenea</taxon>
        <taxon>Monopisthocotylea</taxon>
        <taxon>Dactylogyridea</taxon>
        <taxon>Ancyrocephalidae</taxon>
        <taxon>Cichlidogyrus</taxon>
    </lineage>
</organism>
<dbReference type="EMBL" id="JBJKFK010004664">
    <property type="protein sequence ID" value="KAL3308811.1"/>
    <property type="molecule type" value="Genomic_DNA"/>
</dbReference>
<gene>
    <name evidence="2" type="ORF">Ciccas_012650</name>
</gene>
<dbReference type="PROSITE" id="PS00639">
    <property type="entry name" value="THIOL_PROTEASE_HIS"/>
    <property type="match status" value="1"/>
</dbReference>
<dbReference type="SUPFAM" id="SSF54001">
    <property type="entry name" value="Cysteine proteinases"/>
    <property type="match status" value="1"/>
</dbReference>
<evidence type="ECO:0000259" key="1">
    <source>
        <dbReference type="Pfam" id="PF00112"/>
    </source>
</evidence>
<dbReference type="InterPro" id="IPR025660">
    <property type="entry name" value="Pept_his_AS"/>
</dbReference>
<proteinExistence type="predicted"/>
<evidence type="ECO:0000313" key="2">
    <source>
        <dbReference type="EMBL" id="KAL3308811.1"/>
    </source>
</evidence>
<dbReference type="Pfam" id="PF00112">
    <property type="entry name" value="Peptidase_C1"/>
    <property type="match status" value="1"/>
</dbReference>
<accession>A0ABD2PST7</accession>
<protein>
    <recommendedName>
        <fullName evidence="1">Peptidase C1A papain C-terminal domain-containing protein</fullName>
    </recommendedName>
</protein>
<dbReference type="Proteomes" id="UP001626550">
    <property type="component" value="Unassembled WGS sequence"/>
</dbReference>
<evidence type="ECO:0000313" key="3">
    <source>
        <dbReference type="Proteomes" id="UP001626550"/>
    </source>
</evidence>